<feature type="domain" description="DUF1707" evidence="3">
    <location>
        <begin position="15"/>
        <end position="67"/>
    </location>
</feature>
<evidence type="ECO:0000259" key="3">
    <source>
        <dbReference type="Pfam" id="PF08044"/>
    </source>
</evidence>
<comment type="caution">
    <text evidence="4">The sequence shown here is derived from an EMBL/GenBank/DDBJ whole genome shotgun (WGS) entry which is preliminary data.</text>
</comment>
<feature type="region of interest" description="Disordered" evidence="1">
    <location>
        <begin position="176"/>
        <end position="215"/>
    </location>
</feature>
<evidence type="ECO:0000256" key="1">
    <source>
        <dbReference type="SAM" id="MobiDB-lite"/>
    </source>
</evidence>
<evidence type="ECO:0000256" key="2">
    <source>
        <dbReference type="SAM" id="Phobius"/>
    </source>
</evidence>
<dbReference type="EMBL" id="BOQN01000059">
    <property type="protein sequence ID" value="GIM92670.1"/>
    <property type="molecule type" value="Genomic_DNA"/>
</dbReference>
<name>A0A919TBT2_9ACTN</name>
<dbReference type="AlphaFoldDB" id="A0A919TBT2"/>
<dbReference type="Pfam" id="PF08044">
    <property type="entry name" value="DUF1707"/>
    <property type="match status" value="1"/>
</dbReference>
<dbReference type="Proteomes" id="UP000677082">
    <property type="component" value="Unassembled WGS sequence"/>
</dbReference>
<dbReference type="PANTHER" id="PTHR40763:SF4">
    <property type="entry name" value="DUF1707 DOMAIN-CONTAINING PROTEIN"/>
    <property type="match status" value="1"/>
</dbReference>
<protein>
    <recommendedName>
        <fullName evidence="3">DUF1707 domain-containing protein</fullName>
    </recommendedName>
</protein>
<dbReference type="PANTHER" id="PTHR40763">
    <property type="entry name" value="MEMBRANE PROTEIN-RELATED"/>
    <property type="match status" value="1"/>
</dbReference>
<keyword evidence="2" id="KW-0812">Transmembrane</keyword>
<keyword evidence="2" id="KW-1133">Transmembrane helix</keyword>
<reference evidence="4 5" key="1">
    <citation type="submission" date="2021-03" db="EMBL/GenBank/DDBJ databases">
        <title>Whole genome shotgun sequence of Actinoplanes toevensis NBRC 105298.</title>
        <authorList>
            <person name="Komaki H."/>
            <person name="Tamura T."/>
        </authorList>
    </citation>
    <scope>NUCLEOTIDE SEQUENCE [LARGE SCALE GENOMIC DNA]</scope>
    <source>
        <strain evidence="4 5">NBRC 105298</strain>
    </source>
</reference>
<dbReference type="InterPro" id="IPR012551">
    <property type="entry name" value="DUF1707_SHOCT-like"/>
</dbReference>
<keyword evidence="5" id="KW-1185">Reference proteome</keyword>
<organism evidence="4 5">
    <name type="scientific">Paractinoplanes toevensis</name>
    <dbReference type="NCBI Taxonomy" id="571911"/>
    <lineage>
        <taxon>Bacteria</taxon>
        <taxon>Bacillati</taxon>
        <taxon>Actinomycetota</taxon>
        <taxon>Actinomycetes</taxon>
        <taxon>Micromonosporales</taxon>
        <taxon>Micromonosporaceae</taxon>
        <taxon>Paractinoplanes</taxon>
    </lineage>
</organism>
<proteinExistence type="predicted"/>
<feature type="compositionally biased region" description="Basic and acidic residues" evidence="1">
    <location>
        <begin position="190"/>
        <end position="215"/>
    </location>
</feature>
<gene>
    <name evidence="4" type="ORF">Ato02nite_044630</name>
</gene>
<feature type="transmembrane region" description="Helical" evidence="2">
    <location>
        <begin position="124"/>
        <end position="143"/>
    </location>
</feature>
<feature type="transmembrane region" description="Helical" evidence="2">
    <location>
        <begin position="99"/>
        <end position="118"/>
    </location>
</feature>
<sequence>MTRERTMGDMSREQMRAADADRQLVADQLKSALEEGWLDLGEYDERLQRAYAARTYGDLDRLLTDLPNAAPVVPAPPQAVAVPAESATRSWLAHVWGPYLRAAAFFTLIWAAGSFFSTDSDASSYWPVWILAPWGVLALLRTVSGLIQGEPRKHAAAEAHRQLLREHRQERKRVYRQAIAAGELPPNPTKDQRKAFIAEATRRGDLAPKPRLPEQ</sequence>
<evidence type="ECO:0000313" key="4">
    <source>
        <dbReference type="EMBL" id="GIM92670.1"/>
    </source>
</evidence>
<keyword evidence="2" id="KW-0472">Membrane</keyword>
<accession>A0A919TBT2</accession>
<evidence type="ECO:0000313" key="5">
    <source>
        <dbReference type="Proteomes" id="UP000677082"/>
    </source>
</evidence>